<feature type="compositionally biased region" description="Low complexity" evidence="1">
    <location>
        <begin position="192"/>
        <end position="207"/>
    </location>
</feature>
<dbReference type="Proteomes" id="UP000217209">
    <property type="component" value="Chromosome"/>
</dbReference>
<proteinExistence type="predicted"/>
<dbReference type="AlphaFoldDB" id="A0A1Q2HY45"/>
<organism evidence="3 4">
    <name type="scientific">Corynebacterium glaucum</name>
    <dbReference type="NCBI Taxonomy" id="187491"/>
    <lineage>
        <taxon>Bacteria</taxon>
        <taxon>Bacillati</taxon>
        <taxon>Actinomycetota</taxon>
        <taxon>Actinomycetes</taxon>
        <taxon>Mycobacteriales</taxon>
        <taxon>Corynebacteriaceae</taxon>
        <taxon>Corynebacterium</taxon>
    </lineage>
</organism>
<accession>A0A1Q2HY45</accession>
<dbReference type="EMBL" id="CP019688">
    <property type="protein sequence ID" value="AQQ15768.1"/>
    <property type="molecule type" value="Genomic_DNA"/>
</dbReference>
<dbReference type="OrthoDB" id="4426420at2"/>
<keyword evidence="2" id="KW-0732">Signal</keyword>
<gene>
    <name evidence="3" type="ORF">CGLAU_09075</name>
</gene>
<evidence type="ECO:0000256" key="2">
    <source>
        <dbReference type="SAM" id="SignalP"/>
    </source>
</evidence>
<sequence length="282" mass="30027" precursor="true">MKRSVAAIVAVGVLALNGCAQTDEVASEITSITDEPQETSSSASPESDFAKVGDTIEVACRYEGCDGEFEIEDITFGGECQDLLDSDEMAGMKLLQVRGVFSATAKIDDATGNEIGVLLDIPETWDADNFKNTVDTVATCLPPQNYEVWNTHARTDEKVRIYGAFWVPENSEVLGIAHSRFDLNAVGEGKAEATTPETMTPAPDAAPVPEQNTLPAPAPAPRPAQPEADPVIGYTEAPGIAQPTVMNKTISYCGEPGLHETGTTFFTDGTSGWTQTCANQMM</sequence>
<feature type="signal peptide" evidence="2">
    <location>
        <begin position="1"/>
        <end position="22"/>
    </location>
</feature>
<reference evidence="3 4" key="1">
    <citation type="submission" date="2016-12" db="EMBL/GenBank/DDBJ databases">
        <authorList>
            <person name="Song W.-J."/>
            <person name="Kurnit D.M."/>
        </authorList>
    </citation>
    <scope>NUCLEOTIDE SEQUENCE [LARGE SCALE GENOMIC DNA]</scope>
    <source>
        <strain evidence="3 4">DSM 30827</strain>
    </source>
</reference>
<feature type="region of interest" description="Disordered" evidence="1">
    <location>
        <begin position="189"/>
        <end position="231"/>
    </location>
</feature>
<protein>
    <submittedName>
        <fullName evidence="3">Uncharacterized protein</fullName>
    </submittedName>
</protein>
<feature type="chain" id="PRO_5038654969" evidence="2">
    <location>
        <begin position="23"/>
        <end position="282"/>
    </location>
</feature>
<name>A0A1Q2HY45_9CORY</name>
<dbReference type="KEGG" id="cgv:CGLAU_09075"/>
<dbReference type="RefSeq" id="WP_095660407.1">
    <property type="nucleotide sequence ID" value="NZ_CP019688.1"/>
</dbReference>
<evidence type="ECO:0000256" key="1">
    <source>
        <dbReference type="SAM" id="MobiDB-lite"/>
    </source>
</evidence>
<keyword evidence="4" id="KW-1185">Reference proteome</keyword>
<evidence type="ECO:0000313" key="4">
    <source>
        <dbReference type="Proteomes" id="UP000217209"/>
    </source>
</evidence>
<evidence type="ECO:0000313" key="3">
    <source>
        <dbReference type="EMBL" id="AQQ15768.1"/>
    </source>
</evidence>